<evidence type="ECO:0000313" key="4">
    <source>
        <dbReference type="Proteomes" id="UP000250358"/>
    </source>
</evidence>
<dbReference type="Proteomes" id="UP000250358">
    <property type="component" value="Unassembled WGS sequence"/>
</dbReference>
<sequence>MLNTIVIAAFSAALLVQSPSALTARLTAEQAAEIALLMPDTARTVGTLGACERLNPELGQRLAPVFNTPTDDADKAAVQEYMRQAYERGKASPEAESVTAEACQAAAADLQTQIANLQQARVEAQASELTPEQSALVDQAKRLTLRLVENLGSCEAVMPAGTAELMKAGFDKGGDPEVRRLLLDAYERGKTSPAAANRTIDSCMADITAVAEELQNLQTEMQTAFSAD</sequence>
<feature type="signal peptide" evidence="2">
    <location>
        <begin position="1"/>
        <end position="23"/>
    </location>
</feature>
<reference evidence="3 4" key="1">
    <citation type="submission" date="2018-06" db="EMBL/GenBank/DDBJ databases">
        <authorList>
            <consortium name="Pathogen Informatics"/>
            <person name="Doyle S."/>
        </authorList>
    </citation>
    <scope>NUCLEOTIDE SEQUENCE [LARGE SCALE GENOMIC DNA]</scope>
    <source>
        <strain evidence="3 4">NCTC11165</strain>
    </source>
</reference>
<dbReference type="RefSeq" id="WP_128115984.1">
    <property type="nucleotide sequence ID" value="NZ_UAQM01000022.1"/>
</dbReference>
<feature type="coiled-coil region" evidence="1">
    <location>
        <begin position="100"/>
        <end position="127"/>
    </location>
</feature>
<dbReference type="AlphaFoldDB" id="A0A2X1AMH8"/>
<feature type="chain" id="PRO_5016176904" evidence="2">
    <location>
        <begin position="24"/>
        <end position="228"/>
    </location>
</feature>
<organism evidence="3 4">
    <name type="scientific">Brevundimonas diminuta</name>
    <name type="common">Pseudomonas diminuta</name>
    <dbReference type="NCBI Taxonomy" id="293"/>
    <lineage>
        <taxon>Bacteria</taxon>
        <taxon>Pseudomonadati</taxon>
        <taxon>Pseudomonadota</taxon>
        <taxon>Alphaproteobacteria</taxon>
        <taxon>Caulobacterales</taxon>
        <taxon>Caulobacteraceae</taxon>
        <taxon>Brevundimonas</taxon>
    </lineage>
</organism>
<evidence type="ECO:0000256" key="2">
    <source>
        <dbReference type="SAM" id="SignalP"/>
    </source>
</evidence>
<accession>A0A2X1AMH8</accession>
<name>A0A2X1AMH8_BREDI</name>
<protein>
    <submittedName>
        <fullName evidence="3">Uncharacterized protein</fullName>
    </submittedName>
</protein>
<keyword evidence="1" id="KW-0175">Coiled coil</keyword>
<evidence type="ECO:0000313" key="3">
    <source>
        <dbReference type="EMBL" id="SPU45888.1"/>
    </source>
</evidence>
<evidence type="ECO:0000256" key="1">
    <source>
        <dbReference type="SAM" id="Coils"/>
    </source>
</evidence>
<keyword evidence="2" id="KW-0732">Signal</keyword>
<proteinExistence type="predicted"/>
<dbReference type="EMBL" id="UAQM01000022">
    <property type="protein sequence ID" value="SPU45888.1"/>
    <property type="molecule type" value="Genomic_DNA"/>
</dbReference>
<gene>
    <name evidence="3" type="ORF">NCTC11165_02211</name>
</gene>